<dbReference type="EMBL" id="KB309805">
    <property type="protein sequence ID" value="ELT93264.1"/>
    <property type="molecule type" value="Genomic_DNA"/>
</dbReference>
<organism evidence="2">
    <name type="scientific">Capitella teleta</name>
    <name type="common">Polychaete worm</name>
    <dbReference type="NCBI Taxonomy" id="283909"/>
    <lineage>
        <taxon>Eukaryota</taxon>
        <taxon>Metazoa</taxon>
        <taxon>Spiralia</taxon>
        <taxon>Lophotrochozoa</taxon>
        <taxon>Annelida</taxon>
        <taxon>Polychaeta</taxon>
        <taxon>Sedentaria</taxon>
        <taxon>Scolecida</taxon>
        <taxon>Capitellidae</taxon>
        <taxon>Capitella</taxon>
    </lineage>
</organism>
<keyword evidence="4" id="KW-1185">Reference proteome</keyword>
<keyword evidence="1" id="KW-0472">Membrane</keyword>
<keyword evidence="1" id="KW-1133">Transmembrane helix</keyword>
<proteinExistence type="predicted"/>
<accession>R7THR2</accession>
<dbReference type="AlphaFoldDB" id="R7THR2"/>
<protein>
    <submittedName>
        <fullName evidence="2 3">Uncharacterized protein</fullName>
    </submittedName>
</protein>
<evidence type="ECO:0000313" key="4">
    <source>
        <dbReference type="Proteomes" id="UP000014760"/>
    </source>
</evidence>
<keyword evidence="1" id="KW-0812">Transmembrane</keyword>
<dbReference type="HOGENOM" id="CLU_1497641_0_0_1"/>
<reference evidence="2 4" key="2">
    <citation type="journal article" date="2013" name="Nature">
        <title>Insights into bilaterian evolution from three spiralian genomes.</title>
        <authorList>
            <person name="Simakov O."/>
            <person name="Marletaz F."/>
            <person name="Cho S.J."/>
            <person name="Edsinger-Gonzales E."/>
            <person name="Havlak P."/>
            <person name="Hellsten U."/>
            <person name="Kuo D.H."/>
            <person name="Larsson T."/>
            <person name="Lv J."/>
            <person name="Arendt D."/>
            <person name="Savage R."/>
            <person name="Osoegawa K."/>
            <person name="de Jong P."/>
            <person name="Grimwood J."/>
            <person name="Chapman J.A."/>
            <person name="Shapiro H."/>
            <person name="Aerts A."/>
            <person name="Otillar R.P."/>
            <person name="Terry A.Y."/>
            <person name="Boore J.L."/>
            <person name="Grigoriev I.V."/>
            <person name="Lindberg D.R."/>
            <person name="Seaver E.C."/>
            <person name="Weisblat D.A."/>
            <person name="Putnam N.H."/>
            <person name="Rokhsar D.S."/>
        </authorList>
    </citation>
    <scope>NUCLEOTIDE SEQUENCE</scope>
    <source>
        <strain evidence="2 4">I ESC-2004</strain>
    </source>
</reference>
<dbReference type="OMA" id="PRGNICA"/>
<evidence type="ECO:0000256" key="1">
    <source>
        <dbReference type="SAM" id="Phobius"/>
    </source>
</evidence>
<name>R7THR2_CAPTE</name>
<dbReference type="InterPro" id="IPR052958">
    <property type="entry name" value="IFN-induced_PKR_regulator"/>
</dbReference>
<dbReference type="PANTHER" id="PTHR46289">
    <property type="entry name" value="52 KDA REPRESSOR OF THE INHIBITOR OF THE PROTEIN KINASE-LIKE PROTEIN-RELATED"/>
    <property type="match status" value="1"/>
</dbReference>
<dbReference type="PANTHER" id="PTHR46289:SF16">
    <property type="entry name" value="52 KDA REPRESSOR OF THE INHIBITOR OF THE PROTEIN KINASE"/>
    <property type="match status" value="1"/>
</dbReference>
<dbReference type="STRING" id="283909.R7THR2"/>
<dbReference type="EnsemblMetazoa" id="CapteT211967">
    <property type="protein sequence ID" value="CapteP211967"/>
    <property type="gene ID" value="CapteG211967"/>
</dbReference>
<reference evidence="4" key="1">
    <citation type="submission" date="2012-12" db="EMBL/GenBank/DDBJ databases">
        <authorList>
            <person name="Hellsten U."/>
            <person name="Grimwood J."/>
            <person name="Chapman J.A."/>
            <person name="Shapiro H."/>
            <person name="Aerts A."/>
            <person name="Otillar R.P."/>
            <person name="Terry A.Y."/>
            <person name="Boore J.L."/>
            <person name="Simakov O."/>
            <person name="Marletaz F."/>
            <person name="Cho S.-J."/>
            <person name="Edsinger-Gonzales E."/>
            <person name="Havlak P."/>
            <person name="Kuo D.-H."/>
            <person name="Larsson T."/>
            <person name="Lv J."/>
            <person name="Arendt D."/>
            <person name="Savage R."/>
            <person name="Osoegawa K."/>
            <person name="de Jong P."/>
            <person name="Lindberg D.R."/>
            <person name="Seaver E.C."/>
            <person name="Weisblat D.A."/>
            <person name="Putnam N.H."/>
            <person name="Grigoriev I.V."/>
            <person name="Rokhsar D.S."/>
        </authorList>
    </citation>
    <scope>NUCLEOTIDE SEQUENCE</scope>
    <source>
        <strain evidence="4">I ESC-2004</strain>
    </source>
</reference>
<dbReference type="EMBL" id="AMQN01012858">
    <property type="status" value="NOT_ANNOTATED_CDS"/>
    <property type="molecule type" value="Genomic_DNA"/>
</dbReference>
<evidence type="ECO:0000313" key="2">
    <source>
        <dbReference type="EMBL" id="ELT93264.1"/>
    </source>
</evidence>
<evidence type="ECO:0000313" key="3">
    <source>
        <dbReference type="EnsemblMetazoa" id="CapteP211967"/>
    </source>
</evidence>
<sequence>MPKPLQQQSTLTAVNMVIGTFCTLPEIRNTLDRMKNTANIFIYRRKNLLNEVMASNSHPLEKRKALIDVCRTRWAACHRAYSHFYVAYTWMVKSFEVIAFGAYKDVYNNNVTSGWEAKYKAEANSLLNAITNFEFIVVFLIVYNFLSHLEGITVKLQSSSLDIIEAFNAIDKIKALSTKI</sequence>
<gene>
    <name evidence="2" type="ORF">CAPTEDRAFT_211967</name>
</gene>
<dbReference type="OrthoDB" id="6161213at2759"/>
<dbReference type="Proteomes" id="UP000014760">
    <property type="component" value="Unassembled WGS sequence"/>
</dbReference>
<reference evidence="3" key="3">
    <citation type="submission" date="2015-06" db="UniProtKB">
        <authorList>
            <consortium name="EnsemblMetazoa"/>
        </authorList>
    </citation>
    <scope>IDENTIFICATION</scope>
</reference>
<feature type="transmembrane region" description="Helical" evidence="1">
    <location>
        <begin position="126"/>
        <end position="146"/>
    </location>
</feature>